<organism evidence="1 2">
    <name type="scientific">Prochlorothrix hollandica PCC 9006 = CALU 1027</name>
    <dbReference type="NCBI Taxonomy" id="317619"/>
    <lineage>
        <taxon>Bacteria</taxon>
        <taxon>Bacillati</taxon>
        <taxon>Cyanobacteriota</taxon>
        <taxon>Cyanophyceae</taxon>
        <taxon>Prochlorotrichales</taxon>
        <taxon>Prochlorotrichaceae</taxon>
        <taxon>Prochlorothrix</taxon>
    </lineage>
</organism>
<protein>
    <submittedName>
        <fullName evidence="1">Uncharacterized protein</fullName>
    </submittedName>
</protein>
<dbReference type="AlphaFoldDB" id="A0A0M2PS33"/>
<proteinExistence type="predicted"/>
<gene>
    <name evidence="1" type="ORF">PROH_14025</name>
</gene>
<evidence type="ECO:0000313" key="1">
    <source>
        <dbReference type="EMBL" id="KKI98944.1"/>
    </source>
</evidence>
<reference evidence="1" key="1">
    <citation type="submission" date="2012-04" db="EMBL/GenBank/DDBJ databases">
        <authorList>
            <person name="Borisov I.G."/>
            <person name="Ivanikova N.V."/>
            <person name="Pinevich A.V."/>
        </authorList>
    </citation>
    <scope>NUCLEOTIDE SEQUENCE</scope>
    <source>
        <strain evidence="1">CALU 1027</strain>
    </source>
</reference>
<evidence type="ECO:0000313" key="2">
    <source>
        <dbReference type="Proteomes" id="UP000034681"/>
    </source>
</evidence>
<sequence>MTTRPPLGKPHGLDLRPSQIFRNYRSITTDLQQSQMGCVVCARRAHTTQRVSAIEILKTDLGLLYNYRSISLGRCHRSAIHSKLKTPMSLQGNGRRATIAGTAIEAQTIVIGEIVLCAMAEDAIVIQINLILVSPLCSSLF</sequence>
<keyword evidence="2" id="KW-1185">Reference proteome</keyword>
<dbReference type="Proteomes" id="UP000034681">
    <property type="component" value="Unassembled WGS sequence"/>
</dbReference>
<comment type="caution">
    <text evidence="1">The sequence shown here is derived from an EMBL/GenBank/DDBJ whole genome shotgun (WGS) entry which is preliminary data.</text>
</comment>
<accession>A0A0M2PS33</accession>
<dbReference type="EMBL" id="AJTX02000006">
    <property type="protein sequence ID" value="KKI98944.1"/>
    <property type="molecule type" value="Genomic_DNA"/>
</dbReference>
<name>A0A0M2PS33_PROHO</name>